<accession>A0A5D4UCF1</accession>
<proteinExistence type="predicted"/>
<organism evidence="2 3">
    <name type="scientific">Rossellomorea aquimaris</name>
    <dbReference type="NCBI Taxonomy" id="189382"/>
    <lineage>
        <taxon>Bacteria</taxon>
        <taxon>Bacillati</taxon>
        <taxon>Bacillota</taxon>
        <taxon>Bacilli</taxon>
        <taxon>Bacillales</taxon>
        <taxon>Bacillaceae</taxon>
        <taxon>Rossellomorea</taxon>
    </lineage>
</organism>
<evidence type="ECO:0000313" key="3">
    <source>
        <dbReference type="Proteomes" id="UP000324269"/>
    </source>
</evidence>
<keyword evidence="1" id="KW-1133">Transmembrane helix</keyword>
<feature type="transmembrane region" description="Helical" evidence="1">
    <location>
        <begin position="52"/>
        <end position="69"/>
    </location>
</feature>
<protein>
    <recommendedName>
        <fullName evidence="4">CXXC-20-CXXC protein</fullName>
    </recommendedName>
</protein>
<dbReference type="NCBIfam" id="TIGR04104">
    <property type="entry name" value="cxxc_20_cxxc"/>
    <property type="match status" value="1"/>
</dbReference>
<keyword evidence="1" id="KW-0812">Transmembrane</keyword>
<name>A0A5D4UCF1_9BACI</name>
<dbReference type="InterPro" id="IPR026369">
    <property type="entry name" value="CxxC_20_CxxC"/>
</dbReference>
<sequence>MIYIGGSTLQKCDVCKNQFQWKELLFSIWRSYKPIECSQCGKKHTINFTSKFIVSFLIIVPAVVFGLLIAPEQGLSKPLTFGLIVLLAIIISLFLPLFVKYEYKNR</sequence>
<evidence type="ECO:0008006" key="4">
    <source>
        <dbReference type="Google" id="ProtNLM"/>
    </source>
</evidence>
<dbReference type="OrthoDB" id="2970506at2"/>
<comment type="caution">
    <text evidence="2">The sequence shown here is derived from an EMBL/GenBank/DDBJ whole genome shotgun (WGS) entry which is preliminary data.</text>
</comment>
<reference evidence="2 3" key="1">
    <citation type="submission" date="2019-08" db="EMBL/GenBank/DDBJ databases">
        <title>Bacillus genomes from the desert of Cuatro Cienegas, Coahuila.</title>
        <authorList>
            <person name="Olmedo-Alvarez G."/>
        </authorList>
    </citation>
    <scope>NUCLEOTIDE SEQUENCE [LARGE SCALE GENOMIC DNA]</scope>
    <source>
        <strain evidence="2 3">CH87b_3T</strain>
    </source>
</reference>
<dbReference type="Proteomes" id="UP000324269">
    <property type="component" value="Unassembled WGS sequence"/>
</dbReference>
<dbReference type="EMBL" id="VTEZ01000004">
    <property type="protein sequence ID" value="TYS84769.1"/>
    <property type="molecule type" value="Genomic_DNA"/>
</dbReference>
<gene>
    <name evidence="2" type="ORF">FZC85_15535</name>
</gene>
<evidence type="ECO:0000313" key="2">
    <source>
        <dbReference type="EMBL" id="TYS84769.1"/>
    </source>
</evidence>
<dbReference type="AlphaFoldDB" id="A0A5D4UCF1"/>
<feature type="transmembrane region" description="Helical" evidence="1">
    <location>
        <begin position="81"/>
        <end position="99"/>
    </location>
</feature>
<keyword evidence="1" id="KW-0472">Membrane</keyword>
<evidence type="ECO:0000256" key="1">
    <source>
        <dbReference type="SAM" id="Phobius"/>
    </source>
</evidence>